<feature type="compositionally biased region" description="Basic and acidic residues" evidence="1">
    <location>
        <begin position="95"/>
        <end position="108"/>
    </location>
</feature>
<dbReference type="InterPro" id="IPR030513">
    <property type="entry name" value="Dehydrin_CS"/>
</dbReference>
<evidence type="ECO:0000256" key="1">
    <source>
        <dbReference type="SAM" id="MobiDB-lite"/>
    </source>
</evidence>
<evidence type="ECO:0000313" key="2">
    <source>
        <dbReference type="EMBL" id="RWR90633.1"/>
    </source>
</evidence>
<feature type="region of interest" description="Disordered" evidence="1">
    <location>
        <begin position="38"/>
        <end position="118"/>
    </location>
</feature>
<evidence type="ECO:0000313" key="3">
    <source>
        <dbReference type="Proteomes" id="UP000283530"/>
    </source>
</evidence>
<proteinExistence type="predicted"/>
<feature type="compositionally biased region" description="Acidic residues" evidence="1">
    <location>
        <begin position="46"/>
        <end position="63"/>
    </location>
</feature>
<keyword evidence="3" id="KW-1185">Reference proteome</keyword>
<comment type="caution">
    <text evidence="2">The sequence shown here is derived from an EMBL/GenBank/DDBJ whole genome shotgun (WGS) entry which is preliminary data.</text>
</comment>
<name>A0A443PIN7_9MAGN</name>
<protein>
    <submittedName>
        <fullName evidence="2">Uncharacterized protein</fullName>
    </submittedName>
</protein>
<organism evidence="2 3">
    <name type="scientific">Cinnamomum micranthum f. kanehirae</name>
    <dbReference type="NCBI Taxonomy" id="337451"/>
    <lineage>
        <taxon>Eukaryota</taxon>
        <taxon>Viridiplantae</taxon>
        <taxon>Streptophyta</taxon>
        <taxon>Embryophyta</taxon>
        <taxon>Tracheophyta</taxon>
        <taxon>Spermatophyta</taxon>
        <taxon>Magnoliopsida</taxon>
        <taxon>Magnoliidae</taxon>
        <taxon>Laurales</taxon>
        <taxon>Lauraceae</taxon>
        <taxon>Cinnamomum</taxon>
    </lineage>
</organism>
<dbReference type="PANTHER" id="PTHR33346:SF53">
    <property type="entry name" value="DEHYDRIN COR47-LIKE"/>
    <property type="match status" value="1"/>
</dbReference>
<dbReference type="OrthoDB" id="10570593at2759"/>
<accession>A0A443PIN7</accession>
<dbReference type="PROSITE" id="PS00823">
    <property type="entry name" value="DEHYDRIN_2"/>
    <property type="match status" value="1"/>
</dbReference>
<reference evidence="2 3" key="1">
    <citation type="journal article" date="2019" name="Nat. Plants">
        <title>Stout camphor tree genome fills gaps in understanding of flowering plant genome evolution.</title>
        <authorList>
            <person name="Chaw S.M."/>
            <person name="Liu Y.C."/>
            <person name="Wu Y.W."/>
            <person name="Wang H.Y."/>
            <person name="Lin C.I."/>
            <person name="Wu C.S."/>
            <person name="Ke H.M."/>
            <person name="Chang L.Y."/>
            <person name="Hsu C.Y."/>
            <person name="Yang H.T."/>
            <person name="Sudianto E."/>
            <person name="Hsu M.H."/>
            <person name="Wu K.P."/>
            <person name="Wang L.N."/>
            <person name="Leebens-Mack J.H."/>
            <person name="Tsai I.J."/>
        </authorList>
    </citation>
    <scope>NUCLEOTIDE SEQUENCE [LARGE SCALE GENOMIC DNA]</scope>
    <source>
        <strain evidence="3">cv. Chaw 1501</strain>
        <tissue evidence="2">Young leaves</tissue>
    </source>
</reference>
<dbReference type="EMBL" id="QPKB01000008">
    <property type="protein sequence ID" value="RWR90633.1"/>
    <property type="molecule type" value="Genomic_DNA"/>
</dbReference>
<dbReference type="GO" id="GO:0005829">
    <property type="term" value="C:cytosol"/>
    <property type="evidence" value="ECO:0007669"/>
    <property type="project" value="TreeGrafter"/>
</dbReference>
<dbReference type="GO" id="GO:0016020">
    <property type="term" value="C:membrane"/>
    <property type="evidence" value="ECO:0007669"/>
    <property type="project" value="TreeGrafter"/>
</dbReference>
<sequence>MAKEIYHTHEREIEGRGLFDFLGKKDKDDVVVVNQFEKVHISGQASDEDKDEDEDEEEEEEEEKPSLLEKLHRSNSSSSGLSSDEEADKKKKKKVLEEKVDNKTTSVEKEEDGATIPIEWVGEGDAKINGKLPGGQPKKAAKDIAVEYGEAKGHKGEAAKEKKGFLGKIKEKLPGYY</sequence>
<dbReference type="Proteomes" id="UP000283530">
    <property type="component" value="Unassembled WGS sequence"/>
</dbReference>
<gene>
    <name evidence="2" type="ORF">CKAN_01973600</name>
</gene>
<dbReference type="GO" id="GO:0009631">
    <property type="term" value="P:cold acclimation"/>
    <property type="evidence" value="ECO:0007669"/>
    <property type="project" value="TreeGrafter"/>
</dbReference>
<dbReference type="GO" id="GO:0009737">
    <property type="term" value="P:response to abscisic acid"/>
    <property type="evidence" value="ECO:0007669"/>
    <property type="project" value="TreeGrafter"/>
</dbReference>
<dbReference type="InterPro" id="IPR000167">
    <property type="entry name" value="Dehydrin"/>
</dbReference>
<dbReference type="AlphaFoldDB" id="A0A443PIN7"/>
<dbReference type="GO" id="GO:0009414">
    <property type="term" value="P:response to water deprivation"/>
    <property type="evidence" value="ECO:0007669"/>
    <property type="project" value="TreeGrafter"/>
</dbReference>
<dbReference type="PANTHER" id="PTHR33346">
    <property type="entry name" value="DEHYDRIN XERO 2-RELATED"/>
    <property type="match status" value="1"/>
</dbReference>